<dbReference type="GO" id="GO:0004144">
    <property type="term" value="F:diacylglycerol O-acyltransferase activity"/>
    <property type="evidence" value="ECO:0007669"/>
    <property type="project" value="UniProtKB-EC"/>
</dbReference>
<evidence type="ECO:0000313" key="11">
    <source>
        <dbReference type="EMBL" id="ATI43556.1"/>
    </source>
</evidence>
<dbReference type="PANTHER" id="PTHR40841:SF2">
    <property type="entry name" value="SIDEROPHORE-DEGRADING ESTERASE (EUROFUNG)"/>
    <property type="match status" value="1"/>
</dbReference>
<dbReference type="EMBL" id="CP021405">
    <property type="protein sequence ID" value="ATI43556.1"/>
    <property type="molecule type" value="Genomic_DNA"/>
</dbReference>
<evidence type="ECO:0000256" key="6">
    <source>
        <dbReference type="ARBA" id="ARBA00022801"/>
    </source>
</evidence>
<dbReference type="PROSITE" id="PS51318">
    <property type="entry name" value="TAT"/>
    <property type="match status" value="1"/>
</dbReference>
<dbReference type="AlphaFoldDB" id="A0A291M3L8"/>
<dbReference type="EC" id="2.3.1.20" evidence="5"/>
<keyword evidence="6" id="KW-0378">Hydrolase</keyword>
<comment type="catalytic activity">
    <reaction evidence="1">
        <text>2 alpha,alpha'-trehalose 6-mycolate = alpha,alpha'-trehalose 6,6'-bismycolate + alpha,alpha-trehalose</text>
        <dbReference type="Rhea" id="RHEA:23472"/>
        <dbReference type="ChEBI" id="CHEBI:16551"/>
        <dbReference type="ChEBI" id="CHEBI:18195"/>
        <dbReference type="ChEBI" id="CHEBI:18234"/>
        <dbReference type="EC" id="2.3.1.122"/>
    </reaction>
</comment>
<comment type="catalytic activity">
    <reaction evidence="8">
        <text>an acyl-CoA + a 1,2-diacyl-sn-glycerol = a triacyl-sn-glycerol + CoA</text>
        <dbReference type="Rhea" id="RHEA:10868"/>
        <dbReference type="ChEBI" id="CHEBI:17815"/>
        <dbReference type="ChEBI" id="CHEBI:57287"/>
        <dbReference type="ChEBI" id="CHEBI:58342"/>
        <dbReference type="ChEBI" id="CHEBI:64615"/>
        <dbReference type="EC" id="2.3.1.20"/>
    </reaction>
</comment>
<proteinExistence type="inferred from homology"/>
<keyword evidence="10" id="KW-0732">Signal</keyword>
<keyword evidence="12" id="KW-1185">Reference proteome</keyword>
<dbReference type="RefSeq" id="WP_097374310.1">
    <property type="nucleotide sequence ID" value="NZ_CP021405.1"/>
</dbReference>
<dbReference type="OrthoDB" id="9784036at2"/>
<accession>A0A291M3L8</accession>
<evidence type="ECO:0000256" key="7">
    <source>
        <dbReference type="ARBA" id="ARBA00032572"/>
    </source>
</evidence>
<dbReference type="KEGG" id="cmag:CBW24_15500"/>
<dbReference type="EC" id="2.3.1.122" evidence="4"/>
<dbReference type="InterPro" id="IPR029058">
    <property type="entry name" value="AB_hydrolase_fold"/>
</dbReference>
<dbReference type="PANTHER" id="PTHR40841">
    <property type="entry name" value="SIDEROPHORE TRIACETYLFUSARININE C ESTERASE"/>
    <property type="match status" value="1"/>
</dbReference>
<comment type="similarity">
    <text evidence="2">Belongs to the esterase D family.</text>
</comment>
<dbReference type="InterPro" id="IPR006311">
    <property type="entry name" value="TAT_signal"/>
</dbReference>
<dbReference type="SUPFAM" id="SSF53474">
    <property type="entry name" value="alpha/beta-Hydrolases"/>
    <property type="match status" value="1"/>
</dbReference>
<evidence type="ECO:0000256" key="1">
    <source>
        <dbReference type="ARBA" id="ARBA00000697"/>
    </source>
</evidence>
<dbReference type="GO" id="GO:0050348">
    <property type="term" value="F:trehalose O-mycolyltransferase activity"/>
    <property type="evidence" value="ECO:0007669"/>
    <property type="project" value="UniProtKB-EC"/>
</dbReference>
<dbReference type="GO" id="GO:0016788">
    <property type="term" value="F:hydrolase activity, acting on ester bonds"/>
    <property type="evidence" value="ECO:0007669"/>
    <property type="project" value="TreeGrafter"/>
</dbReference>
<evidence type="ECO:0000256" key="3">
    <source>
        <dbReference type="ARBA" id="ARBA00005874"/>
    </source>
</evidence>
<name>A0A291M3L8_9RHOB</name>
<protein>
    <recommendedName>
        <fullName evidence="7">Acyl-CoA:diacylglycerol acyltransferase</fullName>
        <ecNumber evidence="4">2.3.1.122</ecNumber>
        <ecNumber evidence="5">2.3.1.20</ecNumber>
    </recommendedName>
</protein>
<comment type="similarity">
    <text evidence="3">Belongs to the mycobacterial A85 antigen family.</text>
</comment>
<evidence type="ECO:0000256" key="8">
    <source>
        <dbReference type="ARBA" id="ARBA00048109"/>
    </source>
</evidence>
<evidence type="ECO:0000256" key="9">
    <source>
        <dbReference type="SAM" id="MobiDB-lite"/>
    </source>
</evidence>
<evidence type="ECO:0000256" key="4">
    <source>
        <dbReference type="ARBA" id="ARBA00012820"/>
    </source>
</evidence>
<dbReference type="Proteomes" id="UP000219050">
    <property type="component" value="Plasmid pDY25-A"/>
</dbReference>
<dbReference type="Gene3D" id="3.40.50.1820">
    <property type="entry name" value="alpha/beta hydrolase"/>
    <property type="match status" value="1"/>
</dbReference>
<evidence type="ECO:0000256" key="10">
    <source>
        <dbReference type="SAM" id="SignalP"/>
    </source>
</evidence>
<dbReference type="InterPro" id="IPR052558">
    <property type="entry name" value="Siderophore_Hydrolase_D"/>
</dbReference>
<organism evidence="11 12">
    <name type="scientific">Pacificitalea manganoxidans</name>
    <dbReference type="NCBI Taxonomy" id="1411902"/>
    <lineage>
        <taxon>Bacteria</taxon>
        <taxon>Pseudomonadati</taxon>
        <taxon>Pseudomonadota</taxon>
        <taxon>Alphaproteobacteria</taxon>
        <taxon>Rhodobacterales</taxon>
        <taxon>Paracoccaceae</taxon>
        <taxon>Pacificitalea</taxon>
    </lineage>
</organism>
<sequence>MSPFTRRQILIALGAAGIGAGTALRASAQPVQEVTGPVTLDTGSDSYHARQIRLPANGGADHLIRVAWPRGAVPEGGFAVLCALDGHAVAADLDAATLARLADGPRPALILAGHDVETRFAAQDRTRDYTPPDANGAPVADPRGRPGGGAAGYLTLLREQVLPRALALGPLNPAAMTLWGHSYGGLFALHAAFAGSSPFARHIAASPSLWWDDARFFNRLMAQLAAGNAPAVPLDLHLGEAERARASRPTDPRAQRLVQMRDALPQDALDDLDRALRAAGVPGHLRIFPGLSHGETFTRSLMVAAGLA</sequence>
<dbReference type="Pfam" id="PF00756">
    <property type="entry name" value="Esterase"/>
    <property type="match status" value="1"/>
</dbReference>
<keyword evidence="11" id="KW-0614">Plasmid</keyword>
<feature type="signal peptide" evidence="10">
    <location>
        <begin position="1"/>
        <end position="28"/>
    </location>
</feature>
<evidence type="ECO:0000256" key="5">
    <source>
        <dbReference type="ARBA" id="ARBA00013244"/>
    </source>
</evidence>
<geneLocation type="plasmid" evidence="12">
    <name>pdy25-a</name>
</geneLocation>
<feature type="region of interest" description="Disordered" evidence="9">
    <location>
        <begin position="124"/>
        <end position="146"/>
    </location>
</feature>
<evidence type="ECO:0000256" key="2">
    <source>
        <dbReference type="ARBA" id="ARBA00005622"/>
    </source>
</evidence>
<reference evidence="11 12" key="1">
    <citation type="submission" date="2017-05" db="EMBL/GenBank/DDBJ databases">
        <title>Comparative genomic and metabolic analysis of manganese-oxidizing mechanisms in Celeribater manganoxidans DY25T: its adaption to the environment of polymetallic nodule.</title>
        <authorList>
            <person name="Wang X."/>
        </authorList>
    </citation>
    <scope>NUCLEOTIDE SEQUENCE [LARGE SCALE GENOMIC DNA]</scope>
    <source>
        <strain evidence="11 12">DY25</strain>
        <plasmid evidence="12">pdy25-a</plasmid>
    </source>
</reference>
<dbReference type="InterPro" id="IPR000801">
    <property type="entry name" value="Esterase-like"/>
</dbReference>
<evidence type="ECO:0000313" key="12">
    <source>
        <dbReference type="Proteomes" id="UP000219050"/>
    </source>
</evidence>
<gene>
    <name evidence="11" type="ORF">CBW24_15500</name>
</gene>
<feature type="chain" id="PRO_5012877764" description="Acyl-CoA:diacylglycerol acyltransferase" evidence="10">
    <location>
        <begin position="29"/>
        <end position="308"/>
    </location>
</feature>